<keyword evidence="2" id="KW-1185">Reference proteome</keyword>
<comment type="caution">
    <text evidence="1">The sequence shown here is derived from an EMBL/GenBank/DDBJ whole genome shotgun (WGS) entry which is preliminary data.</text>
</comment>
<sequence length="95" mass="11254">MLKNVKWQRRFRQMQDKLIWAFHGAMARWLRRVVTNVAFPFWGVSDFIRRVRARHAVAGRMVMSLKGQFNIFSLKGQHYSFRKVISLGVNCRAGE</sequence>
<dbReference type="AlphaFoldDB" id="A0AA42C6V4"/>
<dbReference type="EMBL" id="JAPAAF010000010">
    <property type="protein sequence ID" value="MCW0482929.1"/>
    <property type="molecule type" value="Genomic_DNA"/>
</dbReference>
<organism evidence="1 2">
    <name type="scientific">Gaoshiqia sediminis</name>
    <dbReference type="NCBI Taxonomy" id="2986998"/>
    <lineage>
        <taxon>Bacteria</taxon>
        <taxon>Pseudomonadati</taxon>
        <taxon>Bacteroidota</taxon>
        <taxon>Bacteroidia</taxon>
        <taxon>Marinilabiliales</taxon>
        <taxon>Prolixibacteraceae</taxon>
        <taxon>Gaoshiqia</taxon>
    </lineage>
</organism>
<reference evidence="1" key="1">
    <citation type="submission" date="2022-10" db="EMBL/GenBank/DDBJ databases">
        <title>Gaoshiqiia sediminis gen. nov., sp. nov., isolated from coastal sediment.</title>
        <authorList>
            <person name="Yu W.X."/>
            <person name="Mu D.S."/>
            <person name="Du J.Z."/>
            <person name="Liang Y.Q."/>
        </authorList>
    </citation>
    <scope>NUCLEOTIDE SEQUENCE</scope>
    <source>
        <strain evidence="1">A06</strain>
    </source>
</reference>
<evidence type="ECO:0000313" key="1">
    <source>
        <dbReference type="EMBL" id="MCW0482929.1"/>
    </source>
</evidence>
<dbReference type="Proteomes" id="UP001163821">
    <property type="component" value="Unassembled WGS sequence"/>
</dbReference>
<gene>
    <name evidence="1" type="ORF">N2K84_09335</name>
</gene>
<accession>A0AA42C6V4</accession>
<evidence type="ECO:0000313" key="2">
    <source>
        <dbReference type="Proteomes" id="UP001163821"/>
    </source>
</evidence>
<protein>
    <submittedName>
        <fullName evidence="1">Uncharacterized protein</fullName>
    </submittedName>
</protein>
<name>A0AA42C6V4_9BACT</name>
<proteinExistence type="predicted"/>